<protein>
    <recommendedName>
        <fullName evidence="4">DUF4386 family protein</fullName>
    </recommendedName>
</protein>
<proteinExistence type="predicted"/>
<reference evidence="3" key="1">
    <citation type="journal article" date="2019" name="Int. J. Syst. Evol. Microbiol.">
        <title>The Global Catalogue of Microorganisms (GCM) 10K type strain sequencing project: providing services to taxonomists for standard genome sequencing and annotation.</title>
        <authorList>
            <consortium name="The Broad Institute Genomics Platform"/>
            <consortium name="The Broad Institute Genome Sequencing Center for Infectious Disease"/>
            <person name="Wu L."/>
            <person name="Ma J."/>
        </authorList>
    </citation>
    <scope>NUCLEOTIDE SEQUENCE [LARGE SCALE GENOMIC DNA]</scope>
    <source>
        <strain evidence="3">JCM 17809</strain>
    </source>
</reference>
<sequence length="240" mass="25484">MNTMRVHAPRLKRAGGFAALYVAAAYLAAIPYFVFLVDYPSITDPGDKVALLAEHHTSMYLMHLVSFELVALALIVVTLGVHEHLYQFAPATMLVACAVGLIRAGLLLASVMVFDQGMSVVVDQQATDPQQAAATWQVIEPVADALGGSGGDVLVGVWLLLVSWAALRARKFSRAMNWVGLTVGGAALLSAVPGLGALEVVTGLLTIVWFLWFGIVTAWPRPPTSSPLPEPPETLARSAA</sequence>
<feature type="transmembrane region" description="Helical" evidence="1">
    <location>
        <begin position="93"/>
        <end position="114"/>
    </location>
</feature>
<keyword evidence="1" id="KW-0472">Membrane</keyword>
<keyword evidence="3" id="KW-1185">Reference proteome</keyword>
<gene>
    <name evidence="2" type="ORF">GCM10023168_19250</name>
</gene>
<dbReference type="InterPro" id="IPR025495">
    <property type="entry name" value="DUF4386"/>
</dbReference>
<dbReference type="Proteomes" id="UP001500945">
    <property type="component" value="Unassembled WGS sequence"/>
</dbReference>
<keyword evidence="1" id="KW-0812">Transmembrane</keyword>
<feature type="transmembrane region" description="Helical" evidence="1">
    <location>
        <begin position="178"/>
        <end position="195"/>
    </location>
</feature>
<comment type="caution">
    <text evidence="2">The sequence shown here is derived from an EMBL/GenBank/DDBJ whole genome shotgun (WGS) entry which is preliminary data.</text>
</comment>
<dbReference type="Pfam" id="PF14329">
    <property type="entry name" value="DUF4386"/>
    <property type="match status" value="1"/>
</dbReference>
<accession>A0ABP8KFZ4</accession>
<organism evidence="2 3">
    <name type="scientific">Fodinibacter luteus</name>
    <dbReference type="NCBI Taxonomy" id="552064"/>
    <lineage>
        <taxon>Bacteria</taxon>
        <taxon>Bacillati</taxon>
        <taxon>Actinomycetota</taxon>
        <taxon>Actinomycetes</taxon>
        <taxon>Micrococcales</taxon>
        <taxon>Intrasporangiaceae</taxon>
        <taxon>Fodinibacter (ex Wang et al. 2009)</taxon>
    </lineage>
</organism>
<evidence type="ECO:0000313" key="2">
    <source>
        <dbReference type="EMBL" id="GAA4405502.1"/>
    </source>
</evidence>
<dbReference type="EMBL" id="BAABGM010000012">
    <property type="protein sequence ID" value="GAA4405502.1"/>
    <property type="molecule type" value="Genomic_DNA"/>
</dbReference>
<feature type="transmembrane region" description="Helical" evidence="1">
    <location>
        <begin position="20"/>
        <end position="40"/>
    </location>
</feature>
<evidence type="ECO:0008006" key="4">
    <source>
        <dbReference type="Google" id="ProtNLM"/>
    </source>
</evidence>
<keyword evidence="1" id="KW-1133">Transmembrane helix</keyword>
<feature type="transmembrane region" description="Helical" evidence="1">
    <location>
        <begin position="60"/>
        <end position="81"/>
    </location>
</feature>
<evidence type="ECO:0000256" key="1">
    <source>
        <dbReference type="SAM" id="Phobius"/>
    </source>
</evidence>
<name>A0ABP8KFZ4_9MICO</name>
<feature type="transmembrane region" description="Helical" evidence="1">
    <location>
        <begin position="145"/>
        <end position="166"/>
    </location>
</feature>
<evidence type="ECO:0000313" key="3">
    <source>
        <dbReference type="Proteomes" id="UP001500945"/>
    </source>
</evidence>